<dbReference type="STRING" id="227084.SAMN05421855_1058"/>
<dbReference type="EMBL" id="FNBA01000005">
    <property type="protein sequence ID" value="SDF05624.1"/>
    <property type="molecule type" value="Genomic_DNA"/>
</dbReference>
<dbReference type="OrthoDB" id="9807855at2"/>
<evidence type="ECO:0000313" key="2">
    <source>
        <dbReference type="Proteomes" id="UP000199321"/>
    </source>
</evidence>
<dbReference type="AlphaFoldDB" id="A0A1G7HZS1"/>
<dbReference type="Proteomes" id="UP000199321">
    <property type="component" value="Unassembled WGS sequence"/>
</dbReference>
<dbReference type="RefSeq" id="WP_093144903.1">
    <property type="nucleotide sequence ID" value="NZ_BMWO01000007.1"/>
</dbReference>
<reference evidence="1 2" key="1">
    <citation type="submission" date="2016-10" db="EMBL/GenBank/DDBJ databases">
        <authorList>
            <person name="de Groot N.N."/>
        </authorList>
    </citation>
    <scope>NUCLEOTIDE SEQUENCE [LARGE SCALE GENOMIC DNA]</scope>
    <source>
        <strain evidence="1 2">DSM 16195</strain>
    </source>
</reference>
<name>A0A1G7HZS1_9FLAO</name>
<gene>
    <name evidence="1" type="ORF">SAMN05421855_1058</name>
</gene>
<sequence length="82" mass="9729">MSLSNNPDPKHLIELANYKMPFGKYKDQYLVNIPEAYFTWFKQKGFPEGKLGNMMREMDEIKVNGLESLIKPLIEKKPRYLY</sequence>
<protein>
    <recommendedName>
        <fullName evidence="3">DUF3820 family protein</fullName>
    </recommendedName>
</protein>
<accession>A0A1G7HZS1</accession>
<evidence type="ECO:0000313" key="1">
    <source>
        <dbReference type="EMBL" id="SDF05624.1"/>
    </source>
</evidence>
<organism evidence="1 2">
    <name type="scientific">Ulvibacter litoralis</name>
    <dbReference type="NCBI Taxonomy" id="227084"/>
    <lineage>
        <taxon>Bacteria</taxon>
        <taxon>Pseudomonadati</taxon>
        <taxon>Bacteroidota</taxon>
        <taxon>Flavobacteriia</taxon>
        <taxon>Flavobacteriales</taxon>
        <taxon>Flavobacteriaceae</taxon>
        <taxon>Ulvibacter</taxon>
    </lineage>
</organism>
<dbReference type="InterPro" id="IPR024530">
    <property type="entry name" value="QSregVF_b"/>
</dbReference>
<dbReference type="Pfam" id="PF12843">
    <property type="entry name" value="QSregVF_b"/>
    <property type="match status" value="1"/>
</dbReference>
<evidence type="ECO:0008006" key="3">
    <source>
        <dbReference type="Google" id="ProtNLM"/>
    </source>
</evidence>
<proteinExistence type="predicted"/>
<keyword evidence="2" id="KW-1185">Reference proteome</keyword>